<dbReference type="PANTHER" id="PTHR20932:SF13">
    <property type="entry name" value="LD36653P"/>
    <property type="match status" value="1"/>
</dbReference>
<evidence type="ECO:0000313" key="4">
    <source>
        <dbReference type="EMBL" id="KAK7496863.1"/>
    </source>
</evidence>
<reference evidence="4 5" key="1">
    <citation type="journal article" date="2023" name="Sci. Data">
        <title>Genome assembly of the Korean intertidal mud-creeper Batillaria attramentaria.</title>
        <authorList>
            <person name="Patra A.K."/>
            <person name="Ho P.T."/>
            <person name="Jun S."/>
            <person name="Lee S.J."/>
            <person name="Kim Y."/>
            <person name="Won Y.J."/>
        </authorList>
    </citation>
    <scope>NUCLEOTIDE SEQUENCE [LARGE SCALE GENOMIC DNA]</scope>
    <source>
        <strain evidence="4">Wonlab-2016</strain>
    </source>
</reference>
<dbReference type="CDD" id="cd00118">
    <property type="entry name" value="LysM"/>
    <property type="match status" value="1"/>
</dbReference>
<dbReference type="InterPro" id="IPR018392">
    <property type="entry name" value="LysM"/>
</dbReference>
<name>A0ABD0LC95_9CAEN</name>
<evidence type="ECO:0000256" key="2">
    <source>
        <dbReference type="SAM" id="Phobius"/>
    </source>
</evidence>
<comment type="caution">
    <text evidence="4">The sequence shown here is derived from an EMBL/GenBank/DDBJ whole genome shotgun (WGS) entry which is preliminary data.</text>
</comment>
<dbReference type="PROSITE" id="PS51782">
    <property type="entry name" value="LYSM"/>
    <property type="match status" value="1"/>
</dbReference>
<accession>A0ABD0LC95</accession>
<dbReference type="InterPro" id="IPR045030">
    <property type="entry name" value="LYSM1-4"/>
</dbReference>
<gene>
    <name evidence="4" type="ORF">BaRGS_00011843</name>
</gene>
<dbReference type="Pfam" id="PF01476">
    <property type="entry name" value="LysM"/>
    <property type="match status" value="1"/>
</dbReference>
<dbReference type="Proteomes" id="UP001519460">
    <property type="component" value="Unassembled WGS sequence"/>
</dbReference>
<dbReference type="EMBL" id="JACVVK020000063">
    <property type="protein sequence ID" value="KAK7496863.1"/>
    <property type="molecule type" value="Genomic_DNA"/>
</dbReference>
<dbReference type="AlphaFoldDB" id="A0ABD0LC95"/>
<dbReference type="Gene3D" id="3.10.350.10">
    <property type="entry name" value="LysM domain"/>
    <property type="match status" value="1"/>
</dbReference>
<feature type="domain" description="LysM" evidence="3">
    <location>
        <begin position="81"/>
        <end position="125"/>
    </location>
</feature>
<keyword evidence="2" id="KW-0472">Membrane</keyword>
<protein>
    <recommendedName>
        <fullName evidence="3">LysM domain-containing protein</fullName>
    </recommendedName>
</protein>
<feature type="transmembrane region" description="Helical" evidence="2">
    <location>
        <begin position="258"/>
        <end position="283"/>
    </location>
</feature>
<dbReference type="SMART" id="SM00257">
    <property type="entry name" value="LysM"/>
    <property type="match status" value="1"/>
</dbReference>
<organism evidence="4 5">
    <name type="scientific">Batillaria attramentaria</name>
    <dbReference type="NCBI Taxonomy" id="370345"/>
    <lineage>
        <taxon>Eukaryota</taxon>
        <taxon>Metazoa</taxon>
        <taxon>Spiralia</taxon>
        <taxon>Lophotrochozoa</taxon>
        <taxon>Mollusca</taxon>
        <taxon>Gastropoda</taxon>
        <taxon>Caenogastropoda</taxon>
        <taxon>Sorbeoconcha</taxon>
        <taxon>Cerithioidea</taxon>
        <taxon>Batillariidae</taxon>
        <taxon>Batillaria</taxon>
    </lineage>
</organism>
<dbReference type="InterPro" id="IPR036779">
    <property type="entry name" value="LysM_dom_sf"/>
</dbReference>
<proteinExistence type="predicted"/>
<sequence>MSGHLRPSSKGKEVHHSHTVIGPRGQVQNVKAARVYVFGNDDVYEDDEQVEFEMPEMRARRGQQGAVGFTSEAQQEGETYFEKEIGDGDTLQSIALKYSCPVSELKRINNLIKDQDFFALRVLKVPMHRHGYISELLKEEAQLDKKPAGASNFHNGHTRTSDSDLPSDAYCSDVDFSDPDTQLRVIQTVSIRQNFSRQGREAERFLRKMDKDLTKIRQTTPTDHESLGEVISMLTNKSFQPLHSKKEVINGVDCGIRWWWYVIAAVTVAVLIPIIFFLYYFFFQEKNGS</sequence>
<evidence type="ECO:0000313" key="5">
    <source>
        <dbReference type="Proteomes" id="UP001519460"/>
    </source>
</evidence>
<dbReference type="SUPFAM" id="SSF54106">
    <property type="entry name" value="LysM domain"/>
    <property type="match status" value="1"/>
</dbReference>
<keyword evidence="2" id="KW-0812">Transmembrane</keyword>
<evidence type="ECO:0000256" key="1">
    <source>
        <dbReference type="SAM" id="MobiDB-lite"/>
    </source>
</evidence>
<feature type="region of interest" description="Disordered" evidence="1">
    <location>
        <begin position="1"/>
        <end position="23"/>
    </location>
</feature>
<keyword evidence="2" id="KW-1133">Transmembrane helix</keyword>
<dbReference type="PANTHER" id="PTHR20932">
    <property type="entry name" value="LYSM AND PUTATIVE PEPTIDOGLYCAN-BINDING DOMAIN-CONTAINING PROTEIN"/>
    <property type="match status" value="1"/>
</dbReference>
<evidence type="ECO:0000259" key="3">
    <source>
        <dbReference type="PROSITE" id="PS51782"/>
    </source>
</evidence>
<keyword evidence="5" id="KW-1185">Reference proteome</keyword>